<feature type="compositionally biased region" description="Basic and acidic residues" evidence="1">
    <location>
        <begin position="83"/>
        <end position="92"/>
    </location>
</feature>
<feature type="compositionally biased region" description="Basic and acidic residues" evidence="1">
    <location>
        <begin position="99"/>
        <end position="130"/>
    </location>
</feature>
<feature type="compositionally biased region" description="Basic and acidic residues" evidence="1">
    <location>
        <begin position="33"/>
        <end position="50"/>
    </location>
</feature>
<dbReference type="AlphaFoldDB" id="Q4N133"/>
<protein>
    <recommendedName>
        <fullName evidence="5">Theileria-specific sub-telomeric protein, SVSP family member</fullName>
    </recommendedName>
</protein>
<dbReference type="eggNOG" id="ENOG502QSYS">
    <property type="taxonomic scope" value="Eukaryota"/>
</dbReference>
<comment type="caution">
    <text evidence="3">The sequence shown here is derived from an EMBL/GenBank/DDBJ whole genome shotgun (WGS) entry which is preliminary data.</text>
</comment>
<dbReference type="GeneID" id="3500753"/>
<accession>Q4N133</accession>
<feature type="region of interest" description="Disordered" evidence="1">
    <location>
        <begin position="236"/>
        <end position="331"/>
    </location>
</feature>
<evidence type="ECO:0000256" key="1">
    <source>
        <dbReference type="SAM" id="MobiDB-lite"/>
    </source>
</evidence>
<evidence type="ECO:0000256" key="2">
    <source>
        <dbReference type="SAM" id="SignalP"/>
    </source>
</evidence>
<feature type="compositionally biased region" description="Acidic residues" evidence="1">
    <location>
        <begin position="299"/>
        <end position="317"/>
    </location>
</feature>
<proteinExistence type="predicted"/>
<feature type="region of interest" description="Disordered" evidence="1">
    <location>
        <begin position="26"/>
        <end position="130"/>
    </location>
</feature>
<reference evidence="3 4" key="1">
    <citation type="journal article" date="2005" name="Science">
        <title>Genome sequence of Theileria parva, a bovine pathogen that transforms lymphocytes.</title>
        <authorList>
            <person name="Gardner M.J."/>
            <person name="Bishop R."/>
            <person name="Shah T."/>
            <person name="de Villiers E.P."/>
            <person name="Carlton J.M."/>
            <person name="Hall N."/>
            <person name="Ren Q."/>
            <person name="Paulsen I.T."/>
            <person name="Pain A."/>
            <person name="Berriman M."/>
            <person name="Wilson R.J.M."/>
            <person name="Sato S."/>
            <person name="Ralph S.A."/>
            <person name="Mann D.J."/>
            <person name="Xiong Z."/>
            <person name="Shallom S.J."/>
            <person name="Weidman J."/>
            <person name="Jiang L."/>
            <person name="Lynn J."/>
            <person name="Weaver B."/>
            <person name="Shoaibi A."/>
            <person name="Domingo A.R."/>
            <person name="Wasawo D."/>
            <person name="Crabtree J."/>
            <person name="Wortman J.R."/>
            <person name="Haas B."/>
            <person name="Angiuoli S.V."/>
            <person name="Creasy T.H."/>
            <person name="Lu C."/>
            <person name="Suh B."/>
            <person name="Silva J.C."/>
            <person name="Utterback T.R."/>
            <person name="Feldblyum T.V."/>
            <person name="Pertea M."/>
            <person name="Allen J."/>
            <person name="Nierman W.C."/>
            <person name="Taracha E.L.N."/>
            <person name="Salzberg S.L."/>
            <person name="White O.R."/>
            <person name="Fitzhugh H.A."/>
            <person name="Morzaria S."/>
            <person name="Venter J.C."/>
            <person name="Fraser C.M."/>
            <person name="Nene V."/>
        </authorList>
    </citation>
    <scope>NUCLEOTIDE SEQUENCE [LARGE SCALE GENOMIC DNA]</scope>
    <source>
        <strain evidence="3 4">Muguga</strain>
    </source>
</reference>
<dbReference type="STRING" id="5875.Q4N133"/>
<evidence type="ECO:0000313" key="3">
    <source>
        <dbReference type="EMBL" id="EAN32273.1"/>
    </source>
</evidence>
<name>Q4N133_THEPA</name>
<dbReference type="OMA" id="VIFLTHT"/>
<sequence>MNLCIAYVYLLILIIVGCVKCADKPNQLSNDKQSSKKDRDTNNKDNKPLRLVEYGDNEDSDPLKLVEYSDSDEEEDFENFEVTETRDEHEGIDTAESQATERPELQKQEPKSPETTEQLQPKDDKTVDKSDQDLLKQKGFSQPTQPEPENMVPGETPKYYLFSAIPDQNGQHKLIPITYLEYIPPVQQPVQYYLPQQTMPMVGPYLTVPGAQYEFYGPEQPIIYYAPTYQDQQFYGPPLAGNEFQHQFYGPPNYCPEQPVPDQSKGDKQDQPPAQQPSECDKPEEQNGEPGEEGAVGGAEDDEDNGSEGGDEEDNFDVTETIGQTQDPEGDKKEAYCKEIKFFKINDKGKLDLMNEEEFKIEYSSTNLVRYLLKGNLEVLMCNDEVVYTHVYLTEYSITITYDKIPNTFIIEFPDFFLVVFLVRGSWRLQKRRRPDLKLFKEDVTGKEIEMTSEDYKIRLSSRRSFKIIIMKNVHCTKVIVNNLVAWKKTDDDTDLCGFGLTSGNYIVFFFRGYIRVLVVKNGRYKLCYTKPNRKYL</sequence>
<feature type="region of interest" description="Disordered" evidence="1">
    <location>
        <begin position="136"/>
        <end position="155"/>
    </location>
</feature>
<dbReference type="InParanoid" id="Q4N133"/>
<keyword evidence="4" id="KW-1185">Reference proteome</keyword>
<dbReference type="Proteomes" id="UP000001949">
    <property type="component" value="Unassembled WGS sequence"/>
</dbReference>
<feature type="signal peptide" evidence="2">
    <location>
        <begin position="1"/>
        <end position="21"/>
    </location>
</feature>
<feature type="chain" id="PRO_5004240910" description="Theileria-specific sub-telomeric protein, SVSP family member" evidence="2">
    <location>
        <begin position="22"/>
        <end position="537"/>
    </location>
</feature>
<dbReference type="EMBL" id="AAGK01000004">
    <property type="protein sequence ID" value="EAN32273.1"/>
    <property type="molecule type" value="Genomic_DNA"/>
</dbReference>
<feature type="compositionally biased region" description="Acidic residues" evidence="1">
    <location>
        <begin position="69"/>
        <end position="81"/>
    </location>
</feature>
<gene>
    <name evidence="3" type="ordered locus">TP04_0927</name>
</gene>
<evidence type="ECO:0008006" key="5">
    <source>
        <dbReference type="Google" id="ProtNLM"/>
    </source>
</evidence>
<dbReference type="KEGG" id="tpv:TP04_0927"/>
<keyword evidence="2" id="KW-0732">Signal</keyword>
<evidence type="ECO:0000313" key="4">
    <source>
        <dbReference type="Proteomes" id="UP000001949"/>
    </source>
</evidence>
<organism evidence="3 4">
    <name type="scientific">Theileria parva</name>
    <name type="common">East coast fever infection agent</name>
    <dbReference type="NCBI Taxonomy" id="5875"/>
    <lineage>
        <taxon>Eukaryota</taxon>
        <taxon>Sar</taxon>
        <taxon>Alveolata</taxon>
        <taxon>Apicomplexa</taxon>
        <taxon>Aconoidasida</taxon>
        <taxon>Piroplasmida</taxon>
        <taxon>Theileriidae</taxon>
        <taxon>Theileria</taxon>
    </lineage>
</organism>
<dbReference type="RefSeq" id="XP_764556.1">
    <property type="nucleotide sequence ID" value="XM_759463.1"/>
</dbReference>
<dbReference type="VEuPathDB" id="PiroplasmaDB:TpMuguga_04g00927"/>